<proteinExistence type="predicted"/>
<evidence type="ECO:0008006" key="4">
    <source>
        <dbReference type="Google" id="ProtNLM"/>
    </source>
</evidence>
<evidence type="ECO:0000313" key="3">
    <source>
        <dbReference type="Proteomes" id="UP000799764"/>
    </source>
</evidence>
<reference evidence="2" key="1">
    <citation type="journal article" date="2020" name="Stud. Mycol.">
        <title>101 Dothideomycetes genomes: a test case for predicting lifestyles and emergence of pathogens.</title>
        <authorList>
            <person name="Haridas S."/>
            <person name="Albert R."/>
            <person name="Binder M."/>
            <person name="Bloem J."/>
            <person name="Labutti K."/>
            <person name="Salamov A."/>
            <person name="Andreopoulos B."/>
            <person name="Baker S."/>
            <person name="Barry K."/>
            <person name="Bills G."/>
            <person name="Bluhm B."/>
            <person name="Cannon C."/>
            <person name="Castanera R."/>
            <person name="Culley D."/>
            <person name="Daum C."/>
            <person name="Ezra D."/>
            <person name="Gonzalez J."/>
            <person name="Henrissat B."/>
            <person name="Kuo A."/>
            <person name="Liang C."/>
            <person name="Lipzen A."/>
            <person name="Lutzoni F."/>
            <person name="Magnuson J."/>
            <person name="Mondo S."/>
            <person name="Nolan M."/>
            <person name="Ohm R."/>
            <person name="Pangilinan J."/>
            <person name="Park H.-J."/>
            <person name="Ramirez L."/>
            <person name="Alfaro M."/>
            <person name="Sun H."/>
            <person name="Tritt A."/>
            <person name="Yoshinaga Y."/>
            <person name="Zwiers L.-H."/>
            <person name="Turgeon B."/>
            <person name="Goodwin S."/>
            <person name="Spatafora J."/>
            <person name="Crous P."/>
            <person name="Grigoriev I."/>
        </authorList>
    </citation>
    <scope>NUCLEOTIDE SEQUENCE</scope>
    <source>
        <strain evidence="2">CBS 690.94</strain>
    </source>
</reference>
<dbReference type="Proteomes" id="UP000799764">
    <property type="component" value="Unassembled WGS sequence"/>
</dbReference>
<name>A0A9P4UGI5_9PLEO</name>
<comment type="caution">
    <text evidence="2">The sequence shown here is derived from an EMBL/GenBank/DDBJ whole genome shotgun (WGS) entry which is preliminary data.</text>
</comment>
<sequence length="90" mass="9793">MKSNNDGAQPPDQRRRPHQGRPENINNTPEDISHAASGHKANLSNPTMFSLLAGSMRCMKGIQASKEKSKEALKELGGEEAFYGKQGKGE</sequence>
<accession>A0A9P4UGI5</accession>
<dbReference type="EMBL" id="MU001494">
    <property type="protein sequence ID" value="KAF2449225.1"/>
    <property type="molecule type" value="Genomic_DNA"/>
</dbReference>
<evidence type="ECO:0000313" key="2">
    <source>
        <dbReference type="EMBL" id="KAF2449225.1"/>
    </source>
</evidence>
<gene>
    <name evidence="2" type="ORF">P171DRAFT_427462</name>
</gene>
<dbReference type="OrthoDB" id="5419162at2759"/>
<organism evidence="2 3">
    <name type="scientific">Karstenula rhodostoma CBS 690.94</name>
    <dbReference type="NCBI Taxonomy" id="1392251"/>
    <lineage>
        <taxon>Eukaryota</taxon>
        <taxon>Fungi</taxon>
        <taxon>Dikarya</taxon>
        <taxon>Ascomycota</taxon>
        <taxon>Pezizomycotina</taxon>
        <taxon>Dothideomycetes</taxon>
        <taxon>Pleosporomycetidae</taxon>
        <taxon>Pleosporales</taxon>
        <taxon>Massarineae</taxon>
        <taxon>Didymosphaeriaceae</taxon>
        <taxon>Karstenula</taxon>
    </lineage>
</organism>
<evidence type="ECO:0000256" key="1">
    <source>
        <dbReference type="SAM" id="MobiDB-lite"/>
    </source>
</evidence>
<protein>
    <recommendedName>
        <fullName evidence="4">Conidiation-specific protein 6</fullName>
    </recommendedName>
</protein>
<keyword evidence="3" id="KW-1185">Reference proteome</keyword>
<dbReference type="AlphaFoldDB" id="A0A9P4UGI5"/>
<feature type="region of interest" description="Disordered" evidence="1">
    <location>
        <begin position="1"/>
        <end position="45"/>
    </location>
</feature>